<comment type="caution">
    <text evidence="4">The sequence shown here is derived from an EMBL/GenBank/DDBJ whole genome shotgun (WGS) entry which is preliminary data.</text>
</comment>
<dbReference type="EMBL" id="PDEM01000025">
    <property type="protein sequence ID" value="PHZ84069.1"/>
    <property type="molecule type" value="Genomic_DNA"/>
</dbReference>
<dbReference type="PROSITE" id="PS50110">
    <property type="entry name" value="RESPONSE_REGULATORY"/>
    <property type="match status" value="1"/>
</dbReference>
<dbReference type="InParanoid" id="A0A2G4YP20"/>
<evidence type="ECO:0000313" key="5">
    <source>
        <dbReference type="Proteomes" id="UP000229730"/>
    </source>
</evidence>
<dbReference type="SUPFAM" id="SSF52172">
    <property type="entry name" value="CheY-like"/>
    <property type="match status" value="1"/>
</dbReference>
<dbReference type="Gene3D" id="3.60.40.10">
    <property type="entry name" value="PPM-type phosphatase domain"/>
    <property type="match status" value="1"/>
</dbReference>
<dbReference type="RefSeq" id="WP_099473873.1">
    <property type="nucleotide sequence ID" value="NZ_CP041025.1"/>
</dbReference>
<sequence>MCPTSMYSAKNNLKKQGDAISDMAEDIFGCRILIVDDEDFNRELVAAILEREGYTKLYFAEDGQDALTKAKEIEPDLIVMDVVMPGMDGVAACRELRTEEPFKNTPIIIHTFQTDPEERARIYQAGATDIFPKPVARGEVVNRIKMHLTYTRMMLGLQDYHQRLTRDLEIARSMQGALLPDAEELVSLEDSHQISILSQYEASDELGGDFWGLERLDDDRIFVYVTDFAGHGISAALNTFRLHSLISNYRNRPGFKIVSPAYYLEKLNKDLFQLLPMEQYATMLCGIIDTRNNTFSYSSAASTAPLILKTGTRQIRELDPTGYPLGMIQEAAYDVRVEPFEKGDMLFLYSDVLVESEDQMGRMIGNEQFLEMCRDSSVNVVEGKHFLQRFQKLFDMYVVRPLKDDLTAVTLERL</sequence>
<dbReference type="Pfam" id="PF00072">
    <property type="entry name" value="Response_reg"/>
    <property type="match status" value="1"/>
</dbReference>
<organism evidence="4 5">
    <name type="scientific">Paremcibacter congregatus</name>
    <dbReference type="NCBI Taxonomy" id="2043170"/>
    <lineage>
        <taxon>Bacteria</taxon>
        <taxon>Pseudomonadati</taxon>
        <taxon>Pseudomonadota</taxon>
        <taxon>Alphaproteobacteria</taxon>
        <taxon>Emcibacterales</taxon>
        <taxon>Emcibacteraceae</taxon>
        <taxon>Paremcibacter</taxon>
    </lineage>
</organism>
<keyword evidence="5" id="KW-1185">Reference proteome</keyword>
<dbReference type="InterPro" id="IPR011006">
    <property type="entry name" value="CheY-like_superfamily"/>
</dbReference>
<dbReference type="OrthoDB" id="9811749at2"/>
<feature type="domain" description="Response regulatory" evidence="3">
    <location>
        <begin position="31"/>
        <end position="148"/>
    </location>
</feature>
<dbReference type="InterPro" id="IPR001789">
    <property type="entry name" value="Sig_transdc_resp-reg_receiver"/>
</dbReference>
<dbReference type="GO" id="GO:0000160">
    <property type="term" value="P:phosphorelay signal transduction system"/>
    <property type="evidence" value="ECO:0007669"/>
    <property type="project" value="InterPro"/>
</dbReference>
<dbReference type="InterPro" id="IPR036457">
    <property type="entry name" value="PPM-type-like_dom_sf"/>
</dbReference>
<gene>
    <name evidence="4" type="ORF">CRD36_12760</name>
</gene>
<keyword evidence="2" id="KW-0597">Phosphoprotein</keyword>
<dbReference type="PANTHER" id="PTHR43156">
    <property type="entry name" value="STAGE II SPORULATION PROTEIN E-RELATED"/>
    <property type="match status" value="1"/>
</dbReference>
<feature type="modified residue" description="4-aspartylphosphate" evidence="2">
    <location>
        <position position="81"/>
    </location>
</feature>
<evidence type="ECO:0000256" key="2">
    <source>
        <dbReference type="PROSITE-ProRule" id="PRU00169"/>
    </source>
</evidence>
<evidence type="ECO:0000259" key="3">
    <source>
        <dbReference type="PROSITE" id="PS50110"/>
    </source>
</evidence>
<accession>A0A2G4YP20</accession>
<protein>
    <submittedName>
        <fullName evidence="4">Transcriptional regulator</fullName>
    </submittedName>
</protein>
<dbReference type="InterPro" id="IPR052016">
    <property type="entry name" value="Bact_Sigma-Reg"/>
</dbReference>
<dbReference type="Pfam" id="PF07228">
    <property type="entry name" value="SpoIIE"/>
    <property type="match status" value="1"/>
</dbReference>
<evidence type="ECO:0000256" key="1">
    <source>
        <dbReference type="ARBA" id="ARBA00022801"/>
    </source>
</evidence>
<dbReference type="SMART" id="SM00448">
    <property type="entry name" value="REC"/>
    <property type="match status" value="1"/>
</dbReference>
<dbReference type="PANTHER" id="PTHR43156:SF2">
    <property type="entry name" value="STAGE II SPORULATION PROTEIN E"/>
    <property type="match status" value="1"/>
</dbReference>
<dbReference type="FunCoup" id="A0A2G4YP20">
    <property type="interactions" value="12"/>
</dbReference>
<keyword evidence="1" id="KW-0378">Hydrolase</keyword>
<dbReference type="Gene3D" id="3.40.50.2300">
    <property type="match status" value="1"/>
</dbReference>
<dbReference type="GO" id="GO:0016791">
    <property type="term" value="F:phosphatase activity"/>
    <property type="evidence" value="ECO:0007669"/>
    <property type="project" value="TreeGrafter"/>
</dbReference>
<dbReference type="SMART" id="SM00331">
    <property type="entry name" value="PP2C_SIG"/>
    <property type="match status" value="1"/>
</dbReference>
<evidence type="ECO:0000313" key="4">
    <source>
        <dbReference type="EMBL" id="PHZ84069.1"/>
    </source>
</evidence>
<dbReference type="Proteomes" id="UP000229730">
    <property type="component" value="Unassembled WGS sequence"/>
</dbReference>
<reference evidence="4 5" key="1">
    <citation type="submission" date="2017-10" db="EMBL/GenBank/DDBJ databases">
        <title>Frigbacter circumglobatus gen. nov. sp. nov., isolated from sediment cultured in situ.</title>
        <authorList>
            <person name="Zhao Z."/>
        </authorList>
    </citation>
    <scope>NUCLEOTIDE SEQUENCE [LARGE SCALE GENOMIC DNA]</scope>
    <source>
        <strain evidence="4 5">ZYL</strain>
    </source>
</reference>
<name>A0A2G4YP20_9PROT</name>
<dbReference type="InterPro" id="IPR001932">
    <property type="entry name" value="PPM-type_phosphatase-like_dom"/>
</dbReference>
<proteinExistence type="predicted"/>
<dbReference type="AlphaFoldDB" id="A0A2G4YP20"/>